<evidence type="ECO:0000313" key="7">
    <source>
        <dbReference type="EMBL" id="GII94563.1"/>
    </source>
</evidence>
<organism evidence="7 8">
    <name type="scientific">Sinosporangium siamense</name>
    <dbReference type="NCBI Taxonomy" id="1367973"/>
    <lineage>
        <taxon>Bacteria</taxon>
        <taxon>Bacillati</taxon>
        <taxon>Actinomycetota</taxon>
        <taxon>Actinomycetes</taxon>
        <taxon>Streptosporangiales</taxon>
        <taxon>Streptosporangiaceae</taxon>
        <taxon>Sinosporangium</taxon>
    </lineage>
</organism>
<dbReference type="EMBL" id="BOOW01000030">
    <property type="protein sequence ID" value="GII94563.1"/>
    <property type="molecule type" value="Genomic_DNA"/>
</dbReference>
<name>A0A919V8L1_9ACTN</name>
<dbReference type="GO" id="GO:0046677">
    <property type="term" value="P:response to antibiotic"/>
    <property type="evidence" value="ECO:0007669"/>
    <property type="project" value="UniProtKB-KW"/>
</dbReference>
<dbReference type="Gene3D" id="3.40.50.300">
    <property type="entry name" value="P-loop containing nucleotide triphosphate hydrolases"/>
    <property type="match status" value="1"/>
</dbReference>
<gene>
    <name evidence="7" type="ORF">Ssi02_47940</name>
</gene>
<evidence type="ECO:0000256" key="1">
    <source>
        <dbReference type="ARBA" id="ARBA00004202"/>
    </source>
</evidence>
<dbReference type="InterPro" id="IPR027417">
    <property type="entry name" value="P-loop_NTPase"/>
</dbReference>
<dbReference type="SUPFAM" id="SSF52540">
    <property type="entry name" value="P-loop containing nucleoside triphosphate hydrolases"/>
    <property type="match status" value="1"/>
</dbReference>
<dbReference type="InterPro" id="IPR050763">
    <property type="entry name" value="ABC_transporter_ATP-binding"/>
</dbReference>
<comment type="subcellular location">
    <subcellularLocation>
        <location evidence="1">Cell membrane</location>
        <topology evidence="1">Peripheral membrane protein</topology>
    </subcellularLocation>
</comment>
<dbReference type="InterPro" id="IPR003439">
    <property type="entry name" value="ABC_transporter-like_ATP-bd"/>
</dbReference>
<dbReference type="PANTHER" id="PTHR42711">
    <property type="entry name" value="ABC TRANSPORTER ATP-BINDING PROTEIN"/>
    <property type="match status" value="1"/>
</dbReference>
<evidence type="ECO:0000256" key="2">
    <source>
        <dbReference type="ARBA" id="ARBA00022448"/>
    </source>
</evidence>
<keyword evidence="5" id="KW-0046">Antibiotic resistance</keyword>
<evidence type="ECO:0000256" key="5">
    <source>
        <dbReference type="ARBA" id="ARBA00023251"/>
    </source>
</evidence>
<protein>
    <recommendedName>
        <fullName evidence="6">ABC transporter domain-containing protein</fullName>
    </recommendedName>
</protein>
<evidence type="ECO:0000313" key="8">
    <source>
        <dbReference type="Proteomes" id="UP000606172"/>
    </source>
</evidence>
<evidence type="ECO:0000259" key="6">
    <source>
        <dbReference type="Pfam" id="PF00005"/>
    </source>
</evidence>
<keyword evidence="4" id="KW-0067">ATP-binding</keyword>
<dbReference type="GO" id="GO:0016887">
    <property type="term" value="F:ATP hydrolysis activity"/>
    <property type="evidence" value="ECO:0007669"/>
    <property type="project" value="InterPro"/>
</dbReference>
<dbReference type="AlphaFoldDB" id="A0A919V8L1"/>
<evidence type="ECO:0000256" key="4">
    <source>
        <dbReference type="ARBA" id="ARBA00022840"/>
    </source>
</evidence>
<feature type="domain" description="ABC transporter" evidence="6">
    <location>
        <begin position="19"/>
        <end position="86"/>
    </location>
</feature>
<keyword evidence="3" id="KW-0547">Nucleotide-binding</keyword>
<dbReference type="GO" id="GO:0005524">
    <property type="term" value="F:ATP binding"/>
    <property type="evidence" value="ECO:0007669"/>
    <property type="project" value="UniProtKB-KW"/>
</dbReference>
<proteinExistence type="predicted"/>
<keyword evidence="2" id="KW-0813">Transport</keyword>
<dbReference type="PANTHER" id="PTHR42711:SF16">
    <property type="entry name" value="ABC TRANSPORTER ATP-BINDING PROTEIN"/>
    <property type="match status" value="1"/>
</dbReference>
<sequence>MTTVSVRALCKKYGRSLALDHLDLDLAPGVTGLLGPHGAGKSTLLRCLATTLAPDTGTVRALGLDPADSRQRTALRRRLGYLPQNPGF</sequence>
<evidence type="ECO:0000256" key="3">
    <source>
        <dbReference type="ARBA" id="ARBA00022741"/>
    </source>
</evidence>
<keyword evidence="8" id="KW-1185">Reference proteome</keyword>
<comment type="caution">
    <text evidence="7">The sequence shown here is derived from an EMBL/GenBank/DDBJ whole genome shotgun (WGS) entry which is preliminary data.</text>
</comment>
<dbReference type="Proteomes" id="UP000606172">
    <property type="component" value="Unassembled WGS sequence"/>
</dbReference>
<reference evidence="7" key="1">
    <citation type="submission" date="2021-01" db="EMBL/GenBank/DDBJ databases">
        <title>Whole genome shotgun sequence of Sinosporangium siamense NBRC 109515.</title>
        <authorList>
            <person name="Komaki H."/>
            <person name="Tamura T."/>
        </authorList>
    </citation>
    <scope>NUCLEOTIDE SEQUENCE</scope>
    <source>
        <strain evidence="7">NBRC 109515</strain>
    </source>
</reference>
<dbReference type="GO" id="GO:0005886">
    <property type="term" value="C:plasma membrane"/>
    <property type="evidence" value="ECO:0007669"/>
    <property type="project" value="UniProtKB-SubCell"/>
</dbReference>
<accession>A0A919V8L1</accession>
<dbReference type="Pfam" id="PF00005">
    <property type="entry name" value="ABC_tran"/>
    <property type="match status" value="1"/>
</dbReference>